<dbReference type="SMART" id="SM00195">
    <property type="entry name" value="DSPc"/>
    <property type="match status" value="1"/>
</dbReference>
<dbReference type="PROSITE" id="PS50054">
    <property type="entry name" value="TYR_PHOSPHATASE_DUAL"/>
    <property type="match status" value="1"/>
</dbReference>
<feature type="region of interest" description="Disordered" evidence="15">
    <location>
        <begin position="184"/>
        <end position="214"/>
    </location>
</feature>
<dbReference type="InterPro" id="IPR000387">
    <property type="entry name" value="Tyr_Pase_dom"/>
</dbReference>
<keyword evidence="5" id="KW-1003">Cell membrane</keyword>
<dbReference type="GO" id="GO:0004722">
    <property type="term" value="F:protein serine/threonine phosphatase activity"/>
    <property type="evidence" value="ECO:0007669"/>
    <property type="project" value="UniProtKB-EC"/>
</dbReference>
<evidence type="ECO:0000256" key="4">
    <source>
        <dbReference type="ARBA" id="ARBA00013081"/>
    </source>
</evidence>
<comment type="subcellular location">
    <subcellularLocation>
        <location evidence="1">Cell membrane</location>
        <topology evidence="1">Lipid-anchor</topology>
        <orientation evidence="1">Cytoplasmic side</orientation>
    </subcellularLocation>
</comment>
<dbReference type="InParanoid" id="H2ZR70"/>
<evidence type="ECO:0000256" key="12">
    <source>
        <dbReference type="ARBA" id="ARBA00048336"/>
    </source>
</evidence>
<dbReference type="Gene3D" id="3.90.190.10">
    <property type="entry name" value="Protein tyrosine phosphatase superfamily"/>
    <property type="match status" value="1"/>
</dbReference>
<dbReference type="GO" id="GO:0005829">
    <property type="term" value="C:cytosol"/>
    <property type="evidence" value="ECO:0007669"/>
    <property type="project" value="TreeGrafter"/>
</dbReference>
<dbReference type="CDD" id="cd14519">
    <property type="entry name" value="DSP_DUSP22_15"/>
    <property type="match status" value="1"/>
</dbReference>
<dbReference type="Ensembl" id="ENSCSAVT00000020301.1">
    <property type="protein sequence ID" value="ENSCSAVP00000020086.1"/>
    <property type="gene ID" value="ENSCSAVG00000011792.1"/>
</dbReference>
<dbReference type="EC" id="3.1.3.16" evidence="4"/>
<evidence type="ECO:0000259" key="17">
    <source>
        <dbReference type="PROSITE" id="PS50056"/>
    </source>
</evidence>
<keyword evidence="6" id="KW-0519">Myristate</keyword>
<keyword evidence="19" id="KW-1185">Reference proteome</keyword>
<dbReference type="GO" id="GO:0017017">
    <property type="term" value="F:MAP kinase tyrosine/serine/threonine phosphatase activity"/>
    <property type="evidence" value="ECO:0007669"/>
    <property type="project" value="InterPro"/>
</dbReference>
<sequence length="238" mass="27141">MIRYKVRIINRKMGNGMNKILPGLFIGNFRDAENIEQLQRNNITHILSIYDNPRPIFKDKIYLCIKASDTPDQDLSPFFEECADFIHQARLKGGAVLVHCLAGVSRSVTVSIAYITSVTDYSWRDTLCAVRQSRLVANPNSGFQRQLQEFEDNNLHKARKRMLKKFGESKLKASDHDAIEQLLDKHRKKEEEQIKSPPPEQGSGSTNSSFPLNKADDVVSYNWNSKKRGGMIVDVDEN</sequence>
<reference evidence="18" key="3">
    <citation type="submission" date="2025-09" db="UniProtKB">
        <authorList>
            <consortium name="Ensembl"/>
        </authorList>
    </citation>
    <scope>IDENTIFICATION</scope>
</reference>
<dbReference type="PANTHER" id="PTHR45948:SF2">
    <property type="entry name" value="DUAL SPECIFICITY PROTEIN PHOSPHATASE"/>
    <property type="match status" value="1"/>
</dbReference>
<dbReference type="GO" id="GO:0005886">
    <property type="term" value="C:plasma membrane"/>
    <property type="evidence" value="ECO:0007669"/>
    <property type="project" value="UniProtKB-SubCell"/>
</dbReference>
<comment type="catalytic activity">
    <reaction evidence="12">
        <text>O-phospho-L-threonyl-[protein] + H2O = L-threonyl-[protein] + phosphate</text>
        <dbReference type="Rhea" id="RHEA:47004"/>
        <dbReference type="Rhea" id="RHEA-COMP:11060"/>
        <dbReference type="Rhea" id="RHEA-COMP:11605"/>
        <dbReference type="ChEBI" id="CHEBI:15377"/>
        <dbReference type="ChEBI" id="CHEBI:30013"/>
        <dbReference type="ChEBI" id="CHEBI:43474"/>
        <dbReference type="ChEBI" id="CHEBI:61977"/>
        <dbReference type="EC" id="3.1.3.16"/>
    </reaction>
</comment>
<dbReference type="PANTHER" id="PTHR45948">
    <property type="entry name" value="DUAL SPECIFICITY PROTEIN PHOSPHATASE DDB_G0269404-RELATED"/>
    <property type="match status" value="1"/>
</dbReference>
<keyword evidence="10" id="KW-0449">Lipoprotein</keyword>
<dbReference type="SUPFAM" id="SSF52799">
    <property type="entry name" value="(Phosphotyrosine protein) phosphatases II"/>
    <property type="match status" value="1"/>
</dbReference>
<evidence type="ECO:0000256" key="15">
    <source>
        <dbReference type="SAM" id="MobiDB-lite"/>
    </source>
</evidence>
<dbReference type="STRING" id="51511.ENSCSAVP00000020086"/>
<evidence type="ECO:0000256" key="5">
    <source>
        <dbReference type="ARBA" id="ARBA00022475"/>
    </source>
</evidence>
<dbReference type="FunFam" id="3.90.190.10:FF:000052">
    <property type="entry name" value="Dual specificity phosphatase 15"/>
    <property type="match status" value="1"/>
</dbReference>
<feature type="domain" description="Tyrosine-protein phosphatase" evidence="16">
    <location>
        <begin position="16"/>
        <end position="156"/>
    </location>
</feature>
<feature type="domain" description="Tyrosine specific protein phosphatases" evidence="17">
    <location>
        <begin position="76"/>
        <end position="134"/>
    </location>
</feature>
<evidence type="ECO:0000259" key="16">
    <source>
        <dbReference type="PROSITE" id="PS50054"/>
    </source>
</evidence>
<dbReference type="AlphaFoldDB" id="H2ZR70"/>
<keyword evidence="9" id="KW-0472">Membrane</keyword>
<evidence type="ECO:0000256" key="8">
    <source>
        <dbReference type="ARBA" id="ARBA00022912"/>
    </source>
</evidence>
<dbReference type="GO" id="GO:0004725">
    <property type="term" value="F:protein tyrosine phosphatase activity"/>
    <property type="evidence" value="ECO:0007669"/>
    <property type="project" value="UniProtKB-EC"/>
</dbReference>
<dbReference type="Proteomes" id="UP000007875">
    <property type="component" value="Unassembled WGS sequence"/>
</dbReference>
<dbReference type="HOGENOM" id="CLU_027074_5_0_1"/>
<evidence type="ECO:0000256" key="9">
    <source>
        <dbReference type="ARBA" id="ARBA00023136"/>
    </source>
</evidence>
<evidence type="ECO:0000313" key="18">
    <source>
        <dbReference type="Ensembl" id="ENSCSAVP00000020086.1"/>
    </source>
</evidence>
<evidence type="ECO:0000256" key="6">
    <source>
        <dbReference type="ARBA" id="ARBA00022707"/>
    </source>
</evidence>
<dbReference type="OMA" id="ASARFIC"/>
<accession>H2ZR70</accession>
<evidence type="ECO:0000256" key="3">
    <source>
        <dbReference type="ARBA" id="ARBA00013064"/>
    </source>
</evidence>
<feature type="compositionally biased region" description="Polar residues" evidence="15">
    <location>
        <begin position="202"/>
        <end position="211"/>
    </location>
</feature>
<reference evidence="18" key="2">
    <citation type="submission" date="2025-08" db="UniProtKB">
        <authorList>
            <consortium name="Ensembl"/>
        </authorList>
    </citation>
    <scope>IDENTIFICATION</scope>
</reference>
<dbReference type="EC" id="3.1.3.48" evidence="3"/>
<dbReference type="GO" id="GO:0007165">
    <property type="term" value="P:signal transduction"/>
    <property type="evidence" value="ECO:0007669"/>
    <property type="project" value="TreeGrafter"/>
</dbReference>
<dbReference type="PRINTS" id="PR01910">
    <property type="entry name" value="ADSPHPHTASEB"/>
</dbReference>
<evidence type="ECO:0000256" key="11">
    <source>
        <dbReference type="ARBA" id="ARBA00047761"/>
    </source>
</evidence>
<evidence type="ECO:0000256" key="1">
    <source>
        <dbReference type="ARBA" id="ARBA00004342"/>
    </source>
</evidence>
<dbReference type="InterPro" id="IPR029021">
    <property type="entry name" value="Prot-tyrosine_phosphatase-like"/>
</dbReference>
<feature type="compositionally biased region" description="Basic and acidic residues" evidence="15">
    <location>
        <begin position="184"/>
        <end position="194"/>
    </location>
</feature>
<dbReference type="PRINTS" id="PR01908">
    <property type="entry name" value="ADSPHPHTASE"/>
</dbReference>
<dbReference type="GeneTree" id="ENSGT00940000170201"/>
<organism evidence="18 19">
    <name type="scientific">Ciona savignyi</name>
    <name type="common">Pacific transparent sea squirt</name>
    <dbReference type="NCBI Taxonomy" id="51511"/>
    <lineage>
        <taxon>Eukaryota</taxon>
        <taxon>Metazoa</taxon>
        <taxon>Chordata</taxon>
        <taxon>Tunicata</taxon>
        <taxon>Ascidiacea</taxon>
        <taxon>Phlebobranchia</taxon>
        <taxon>Cionidae</taxon>
        <taxon>Ciona</taxon>
    </lineage>
</organism>
<comment type="catalytic activity">
    <reaction evidence="11">
        <text>O-phospho-L-seryl-[protein] + H2O = L-seryl-[protein] + phosphate</text>
        <dbReference type="Rhea" id="RHEA:20629"/>
        <dbReference type="Rhea" id="RHEA-COMP:9863"/>
        <dbReference type="Rhea" id="RHEA-COMP:11604"/>
        <dbReference type="ChEBI" id="CHEBI:15377"/>
        <dbReference type="ChEBI" id="CHEBI:29999"/>
        <dbReference type="ChEBI" id="CHEBI:43474"/>
        <dbReference type="ChEBI" id="CHEBI:83421"/>
        <dbReference type="EC" id="3.1.3.16"/>
    </reaction>
</comment>
<comment type="similarity">
    <text evidence="2">Belongs to the protein-tyrosine phosphatase family. Non-receptor class dual specificity subfamily.</text>
</comment>
<evidence type="ECO:0000256" key="2">
    <source>
        <dbReference type="ARBA" id="ARBA00008601"/>
    </source>
</evidence>
<proteinExistence type="inferred from homology"/>
<dbReference type="PROSITE" id="PS50056">
    <property type="entry name" value="TYR_PHOSPHATASE_2"/>
    <property type="match status" value="1"/>
</dbReference>
<evidence type="ECO:0000256" key="7">
    <source>
        <dbReference type="ARBA" id="ARBA00022801"/>
    </source>
</evidence>
<dbReference type="eggNOG" id="KOG1716">
    <property type="taxonomic scope" value="Eukaryota"/>
</dbReference>
<name>H2ZR70_CIOSA</name>
<evidence type="ECO:0000256" key="14">
    <source>
        <dbReference type="ARBA" id="ARBA00068799"/>
    </source>
</evidence>
<dbReference type="InterPro" id="IPR020420">
    <property type="entry name" value="Atypical_DUSP_subfamB"/>
</dbReference>
<protein>
    <recommendedName>
        <fullName evidence="14">Dual specificity protein phosphatase 15</fullName>
        <ecNumber evidence="4">3.1.3.16</ecNumber>
        <ecNumber evidence="3">3.1.3.48</ecNumber>
    </recommendedName>
</protein>
<reference evidence="19" key="1">
    <citation type="submission" date="2003-08" db="EMBL/GenBank/DDBJ databases">
        <authorList>
            <person name="Birren B."/>
            <person name="Nusbaum C."/>
            <person name="Abebe A."/>
            <person name="Abouelleil A."/>
            <person name="Adekoya E."/>
            <person name="Ait-zahra M."/>
            <person name="Allen N."/>
            <person name="Allen T."/>
            <person name="An P."/>
            <person name="Anderson M."/>
            <person name="Anderson S."/>
            <person name="Arachchi H."/>
            <person name="Armbruster J."/>
            <person name="Bachantsang P."/>
            <person name="Baldwin J."/>
            <person name="Barry A."/>
            <person name="Bayul T."/>
            <person name="Blitshsteyn B."/>
            <person name="Bloom T."/>
            <person name="Blye J."/>
            <person name="Boguslavskiy L."/>
            <person name="Borowsky M."/>
            <person name="Boukhgalter B."/>
            <person name="Brunache A."/>
            <person name="Butler J."/>
            <person name="Calixte N."/>
            <person name="Calvo S."/>
            <person name="Camarata J."/>
            <person name="Campo K."/>
            <person name="Chang J."/>
            <person name="Cheshatsang Y."/>
            <person name="Citroen M."/>
            <person name="Collymore A."/>
            <person name="Considine T."/>
            <person name="Cook A."/>
            <person name="Cooke P."/>
            <person name="Corum B."/>
            <person name="Cuomo C."/>
            <person name="David R."/>
            <person name="Dawoe T."/>
            <person name="Degray S."/>
            <person name="Dodge S."/>
            <person name="Dooley K."/>
            <person name="Dorje P."/>
            <person name="Dorjee K."/>
            <person name="Dorris L."/>
            <person name="Duffey N."/>
            <person name="Dupes A."/>
            <person name="Elkins T."/>
            <person name="Engels R."/>
            <person name="Erickson J."/>
            <person name="Farina A."/>
            <person name="Faro S."/>
            <person name="Ferreira P."/>
            <person name="Fischer H."/>
            <person name="Fitzgerald M."/>
            <person name="Foley K."/>
            <person name="Gage D."/>
            <person name="Galagan J."/>
            <person name="Gearin G."/>
            <person name="Gnerre S."/>
            <person name="Gnirke A."/>
            <person name="Goyette A."/>
            <person name="Graham J."/>
            <person name="Grandbois E."/>
            <person name="Gyaltsen K."/>
            <person name="Hafez N."/>
            <person name="Hagopian D."/>
            <person name="Hagos B."/>
            <person name="Hall J."/>
            <person name="Hatcher B."/>
            <person name="Heller A."/>
            <person name="Higgins H."/>
            <person name="Honan T."/>
            <person name="Horn A."/>
            <person name="Houde N."/>
            <person name="Hughes L."/>
            <person name="Hulme W."/>
            <person name="Husby E."/>
            <person name="Iliev I."/>
            <person name="Jaffe D."/>
            <person name="Jones C."/>
            <person name="Kamal M."/>
            <person name="Kamat A."/>
            <person name="Kamvysselis M."/>
            <person name="Karlsson E."/>
            <person name="Kells C."/>
            <person name="Kieu A."/>
            <person name="Kisner P."/>
            <person name="Kodira C."/>
            <person name="Kulbokas E."/>
            <person name="Labutti K."/>
            <person name="Lama D."/>
            <person name="Landers T."/>
            <person name="Leger J."/>
            <person name="Levine S."/>
            <person name="Lewis D."/>
            <person name="Lewis T."/>
            <person name="Lindblad-toh K."/>
            <person name="Liu X."/>
            <person name="Lokyitsang T."/>
            <person name="Lokyitsang Y."/>
            <person name="Lucien O."/>
            <person name="Lui A."/>
            <person name="Ma L.J."/>
            <person name="Mabbitt R."/>
            <person name="Macdonald J."/>
            <person name="Maclean C."/>
            <person name="Major J."/>
            <person name="Manning J."/>
            <person name="Marabella R."/>
            <person name="Maru K."/>
            <person name="Matthews C."/>
            <person name="Mauceli E."/>
            <person name="Mccarthy M."/>
            <person name="Mcdonough S."/>
            <person name="Mcghee T."/>
            <person name="Meldrim J."/>
            <person name="Meneus L."/>
            <person name="Mesirov J."/>
            <person name="Mihalev A."/>
            <person name="Mihova T."/>
            <person name="Mikkelsen T."/>
            <person name="Mlenga V."/>
            <person name="Moru K."/>
            <person name="Mozes J."/>
            <person name="Mulrain L."/>
            <person name="Munson G."/>
            <person name="Naylor J."/>
            <person name="Newes C."/>
            <person name="Nguyen C."/>
            <person name="Nguyen N."/>
            <person name="Nguyen T."/>
            <person name="Nicol R."/>
            <person name="Nielsen C."/>
            <person name="Nizzari M."/>
            <person name="Norbu C."/>
            <person name="Norbu N."/>
            <person name="O'donnell P."/>
            <person name="Okoawo O."/>
            <person name="O'leary S."/>
            <person name="Omotosho B."/>
            <person name="O'neill K."/>
            <person name="Osman S."/>
            <person name="Parker S."/>
            <person name="Perrin D."/>
            <person name="Phunkhang P."/>
            <person name="Piqani B."/>
            <person name="Purcell S."/>
            <person name="Rachupka T."/>
            <person name="Ramasamy U."/>
            <person name="Rameau R."/>
            <person name="Ray V."/>
            <person name="Raymond C."/>
            <person name="Retta R."/>
            <person name="Richardson S."/>
            <person name="Rise C."/>
            <person name="Rodriguez J."/>
            <person name="Rogers J."/>
            <person name="Rogov P."/>
            <person name="Rutman M."/>
            <person name="Schupbach R."/>
            <person name="Seaman C."/>
            <person name="Settipalli S."/>
            <person name="Sharpe T."/>
            <person name="Sheridan J."/>
            <person name="Sherpa N."/>
            <person name="Shi J."/>
            <person name="Smirnov S."/>
            <person name="Smith C."/>
            <person name="Sougnez C."/>
            <person name="Spencer B."/>
            <person name="Stalker J."/>
            <person name="Stange-thomann N."/>
            <person name="Stavropoulos S."/>
            <person name="Stetson K."/>
            <person name="Stone C."/>
            <person name="Stone S."/>
            <person name="Stubbs M."/>
            <person name="Talamas J."/>
            <person name="Tchuinga P."/>
            <person name="Tenzing P."/>
            <person name="Tesfaye S."/>
            <person name="Theodore J."/>
            <person name="Thoulutsang Y."/>
            <person name="Topham K."/>
            <person name="Towey S."/>
            <person name="Tsamla T."/>
            <person name="Tsomo N."/>
            <person name="Vallee D."/>
            <person name="Vassiliev H."/>
            <person name="Venkataraman V."/>
            <person name="Vinson J."/>
            <person name="Vo A."/>
            <person name="Wade C."/>
            <person name="Wang S."/>
            <person name="Wangchuk T."/>
            <person name="Wangdi T."/>
            <person name="Whittaker C."/>
            <person name="Wilkinson J."/>
            <person name="Wu Y."/>
            <person name="Wyman D."/>
            <person name="Yadav S."/>
            <person name="Yang S."/>
            <person name="Yang X."/>
            <person name="Yeager S."/>
            <person name="Yee E."/>
            <person name="Young G."/>
            <person name="Zainoun J."/>
            <person name="Zembeck L."/>
            <person name="Zimmer A."/>
            <person name="Zody M."/>
            <person name="Lander E."/>
        </authorList>
    </citation>
    <scope>NUCLEOTIDE SEQUENCE [LARGE SCALE GENOMIC DNA]</scope>
</reference>
<evidence type="ECO:0000256" key="13">
    <source>
        <dbReference type="ARBA" id="ARBA00051722"/>
    </source>
</evidence>
<evidence type="ECO:0000256" key="10">
    <source>
        <dbReference type="ARBA" id="ARBA00023288"/>
    </source>
</evidence>
<keyword evidence="7" id="KW-0378">Hydrolase</keyword>
<dbReference type="InterPro" id="IPR020422">
    <property type="entry name" value="TYR_PHOSPHATASE_DUAL_dom"/>
</dbReference>
<dbReference type="InterPro" id="IPR000340">
    <property type="entry name" value="Dual-sp_phosphatase_cat-dom"/>
</dbReference>
<evidence type="ECO:0000313" key="19">
    <source>
        <dbReference type="Proteomes" id="UP000007875"/>
    </source>
</evidence>
<comment type="catalytic activity">
    <reaction evidence="13">
        <text>O-phospho-L-tyrosyl-[protein] + H2O = L-tyrosyl-[protein] + phosphate</text>
        <dbReference type="Rhea" id="RHEA:10684"/>
        <dbReference type="Rhea" id="RHEA-COMP:10136"/>
        <dbReference type="Rhea" id="RHEA-COMP:20101"/>
        <dbReference type="ChEBI" id="CHEBI:15377"/>
        <dbReference type="ChEBI" id="CHEBI:43474"/>
        <dbReference type="ChEBI" id="CHEBI:46858"/>
        <dbReference type="ChEBI" id="CHEBI:61978"/>
        <dbReference type="EC" id="3.1.3.48"/>
    </reaction>
</comment>
<dbReference type="Pfam" id="PF00782">
    <property type="entry name" value="DSPc"/>
    <property type="match status" value="1"/>
</dbReference>
<keyword evidence="8" id="KW-0904">Protein phosphatase</keyword>